<dbReference type="STRING" id="273121.WS0594"/>
<gene>
    <name evidence="2" type="primary">YLNA</name>
    <name evidence="2" type="ordered locus">WS0594</name>
</gene>
<dbReference type="HOGENOM" id="CLU_1609922_0_0_7"/>
<evidence type="ECO:0000256" key="1">
    <source>
        <dbReference type="SAM" id="Phobius"/>
    </source>
</evidence>
<dbReference type="AlphaFoldDB" id="Q7MSB8"/>
<keyword evidence="1" id="KW-0472">Membrane</keyword>
<protein>
    <submittedName>
        <fullName evidence="2">Uncharacterized protein</fullName>
    </submittedName>
</protein>
<dbReference type="eggNOG" id="ENOG5030U0Z">
    <property type="taxonomic scope" value="Bacteria"/>
</dbReference>
<dbReference type="EMBL" id="BX571658">
    <property type="protein sequence ID" value="CAE09726.1"/>
    <property type="molecule type" value="Genomic_DNA"/>
</dbReference>
<organism evidence="3">
    <name type="scientific">Wolinella succinogenes (strain ATCC 29543 / DSM 1740 / CCUG 13145 / JCM 31913 / LMG 7466 / NCTC 11488 / FDC 602W)</name>
    <name type="common">Vibrio succinogenes</name>
    <dbReference type="NCBI Taxonomy" id="273121"/>
    <lineage>
        <taxon>Bacteria</taxon>
        <taxon>Pseudomonadati</taxon>
        <taxon>Campylobacterota</taxon>
        <taxon>Epsilonproteobacteria</taxon>
        <taxon>Campylobacterales</taxon>
        <taxon>Helicobacteraceae</taxon>
        <taxon>Wolinella</taxon>
    </lineage>
</organism>
<keyword evidence="1" id="KW-0812">Transmembrane</keyword>
<feature type="transmembrane region" description="Helical" evidence="1">
    <location>
        <begin position="129"/>
        <end position="150"/>
    </location>
</feature>
<dbReference type="Proteomes" id="UP000000422">
    <property type="component" value="Chromosome"/>
</dbReference>
<name>Q7MSB8_WOLSU</name>
<keyword evidence="3" id="KW-1185">Reference proteome</keyword>
<proteinExistence type="predicted"/>
<reference evidence="2 3" key="1">
    <citation type="journal article" date="2003" name="Proc. Natl. Acad. Sci. U.S.A.">
        <title>Complete genome sequence and analysis of Wolinella succinogenes.</title>
        <authorList>
            <person name="Baar C."/>
            <person name="Eppinger M."/>
            <person name="Raddatz G."/>
            <person name="Simon JM."/>
            <person name="Lanz C."/>
            <person name="Klimmek O."/>
            <person name="Nandakumar R."/>
            <person name="Gross R."/>
            <person name="Rosinus A."/>
            <person name="Keller H."/>
            <person name="Jagtap P."/>
            <person name="Linke B."/>
            <person name="Meyer F."/>
            <person name="Lederer H."/>
            <person name="Schuster S.C."/>
        </authorList>
    </citation>
    <scope>NUCLEOTIDE SEQUENCE [LARGE SCALE GENOMIC DNA]</scope>
    <source>
        <strain evidence="3">ATCC 29543 / DSM 1740 / CCUG 13145 / JCM 31913 / LMG 7466 / NCTC 11488 / FDC 602W</strain>
    </source>
</reference>
<evidence type="ECO:0000313" key="3">
    <source>
        <dbReference type="Proteomes" id="UP000000422"/>
    </source>
</evidence>
<keyword evidence="1" id="KW-1133">Transmembrane helix</keyword>
<accession>Q7MSB8</accession>
<dbReference type="KEGG" id="wsu:WS0594"/>
<evidence type="ECO:0000313" key="2">
    <source>
        <dbReference type="EMBL" id="CAE09726.1"/>
    </source>
</evidence>
<sequence length="161" mass="17143">MRRLKILGVLSLLVSFLEAHTLMMNIANNGDGTITVVGEFSTGELAAGAMVRLESLVSGSTLFKQRLGVEGELAIPIPKEPYQVVLDGGPGHVIVKEGIAPAEGFSIQVSEAGKSTKKLSEAQSSTGEWSLSTMILFSLALMGLTLYFSARNTKKLLEFKG</sequence>